<feature type="domain" description="Secretion system C-terminal sorting" evidence="1">
    <location>
        <begin position="194"/>
        <end position="272"/>
    </location>
</feature>
<organism evidence="3 4">
    <name type="scientific">Hymenobacter jeollabukensis</name>
    <dbReference type="NCBI Taxonomy" id="2025313"/>
    <lineage>
        <taxon>Bacteria</taxon>
        <taxon>Pseudomonadati</taxon>
        <taxon>Bacteroidota</taxon>
        <taxon>Cytophagia</taxon>
        <taxon>Cytophagales</taxon>
        <taxon>Hymenobacteraceae</taxon>
        <taxon>Hymenobacter</taxon>
    </lineage>
</organism>
<dbReference type="InterPro" id="IPR056600">
    <property type="entry name" value="GBD_T9SS_assoc"/>
</dbReference>
<dbReference type="EMBL" id="VAJM01000009">
    <property type="protein sequence ID" value="TLM90380.1"/>
    <property type="molecule type" value="Genomic_DNA"/>
</dbReference>
<accession>A0A5R8WML1</accession>
<evidence type="ECO:0000313" key="4">
    <source>
        <dbReference type="Proteomes" id="UP000305517"/>
    </source>
</evidence>
<dbReference type="Pfam" id="PF18962">
    <property type="entry name" value="Por_Secre_tail"/>
    <property type="match status" value="1"/>
</dbReference>
<dbReference type="OrthoDB" id="869215at2"/>
<comment type="caution">
    <text evidence="3">The sequence shown here is derived from an EMBL/GenBank/DDBJ whole genome shotgun (WGS) entry which is preliminary data.</text>
</comment>
<dbReference type="RefSeq" id="WP_138079577.1">
    <property type="nucleotide sequence ID" value="NZ_VAJM01000009.1"/>
</dbReference>
<dbReference type="Pfam" id="PF23759">
    <property type="entry name" value="GBD_T9SS_assoc"/>
    <property type="match status" value="1"/>
</dbReference>
<dbReference type="Proteomes" id="UP000305517">
    <property type="component" value="Unassembled WGS sequence"/>
</dbReference>
<feature type="domain" description="T9SS-like galactose binding" evidence="2">
    <location>
        <begin position="41"/>
        <end position="173"/>
    </location>
</feature>
<reference evidence="3 4" key="1">
    <citation type="submission" date="2019-05" db="EMBL/GenBank/DDBJ databases">
        <title>Hymenobacter edaphi sp. nov., isolated from abandoned arsenic-contaminated farmland soil.</title>
        <authorList>
            <person name="Nie L."/>
        </authorList>
    </citation>
    <scope>NUCLEOTIDE SEQUENCE [LARGE SCALE GENOMIC DNA]</scope>
    <source>
        <strain evidence="3 4">1-3-3-8</strain>
    </source>
</reference>
<feature type="non-terminal residue" evidence="3">
    <location>
        <position position="1"/>
    </location>
</feature>
<dbReference type="NCBIfam" id="TIGR04183">
    <property type="entry name" value="Por_Secre_tail"/>
    <property type="match status" value="1"/>
</dbReference>
<name>A0A5R8WML1_9BACT</name>
<keyword evidence="4" id="KW-1185">Reference proteome</keyword>
<protein>
    <submittedName>
        <fullName evidence="3">T9SS type A sorting domain-containing protein</fullName>
    </submittedName>
</protein>
<dbReference type="InterPro" id="IPR026444">
    <property type="entry name" value="Secre_tail"/>
</dbReference>
<proteinExistence type="predicted"/>
<evidence type="ECO:0000313" key="3">
    <source>
        <dbReference type="EMBL" id="TLM90380.1"/>
    </source>
</evidence>
<evidence type="ECO:0000259" key="2">
    <source>
        <dbReference type="Pfam" id="PF23759"/>
    </source>
</evidence>
<gene>
    <name evidence="3" type="ORF">FDY95_16790</name>
</gene>
<dbReference type="AlphaFoldDB" id="A0A5R8WML1"/>
<sequence>TNLSPNTGYCFYVTQVCSATANPSPATGPVCFTTTGAAGLANDEPCNATTMTVGSTSAYASVSATTVGATTTTPNGYLNPDCTTAANPRDVWFSFTAPGSSVWLATTGSAAGNVRVFSASACAGPFTQLTCQAAANSTQSVAQFQVTGLTAGQRYYVLVAGLTSGAAQGAFTIGASSVQMVLAARSSFSGELSVYPNPVAGGAFTLKLSGAGNAAAAEAELLDAVGQVVRRQTLALRGGAGEQAISTRGLAAGLYSLRLRVGAELVVRKLAIQ</sequence>
<evidence type="ECO:0000259" key="1">
    <source>
        <dbReference type="Pfam" id="PF18962"/>
    </source>
</evidence>